<dbReference type="InterPro" id="IPR025875">
    <property type="entry name" value="Leu-rich_rpt_4"/>
</dbReference>
<evidence type="ECO:0000256" key="5">
    <source>
        <dbReference type="SAM" id="SignalP"/>
    </source>
</evidence>
<dbReference type="PANTHER" id="PTHR24366:SF96">
    <property type="entry name" value="LEUCINE RICH REPEAT CONTAINING 53"/>
    <property type="match status" value="1"/>
</dbReference>
<dbReference type="Gene3D" id="3.80.10.10">
    <property type="entry name" value="Ribonuclease Inhibitor"/>
    <property type="match status" value="3"/>
</dbReference>
<feature type="signal peptide" evidence="5">
    <location>
        <begin position="1"/>
        <end position="22"/>
    </location>
</feature>
<dbReference type="InterPro" id="IPR003591">
    <property type="entry name" value="Leu-rich_rpt_typical-subtyp"/>
</dbReference>
<dbReference type="Pfam" id="PF13855">
    <property type="entry name" value="LRR_8"/>
    <property type="match status" value="3"/>
</dbReference>
<keyword evidence="4" id="KW-0472">Membrane</keyword>
<sequence length="605" mass="68253">MKKLSRITIVFTFLLIANSISALDLLSCEEIDQVFTNSTNTGEVPACNCYHEHITAPKEETLENDHIWIGCTGQNLPVVFRTLNSLNETFLSRLIIWNSLVNILPSDMFAKVRPRELSIESSMLAVFRNGVFDKIGRRLKVLNLRENIIKSVEPYVLKELTGLETLDLSKNKIVGLSKYVFTSLSELNTLLLDGNQLTSIEDGTFEGLSNLKTLNLANNKLTIIKRDTFKGLTNLETLNLVGNNINSIEWAAFSHMKRLRILNIGGNQIKEVNIRGFENLQQLFINNNALDSLQKVSLRDLPSLTYLSFDRNNIKMIGQEDFSGLGQSIRLMSISLAENQIENIDGHAFDPVHQIIALSLQNNLLKSLKSSTDQIPFLRPLKKLKSLYLTGNRVTTIGDGDLTALTDLKELSLDQNKIESIDKNAFRGLKLKKLFLNENVLYYLNAGTFDDLNPDELEVVDLSGNNWECVCGKEWIGTWLRKIGSANSPLGSLGCLEIICPEDEYKNQYHPLWITAFAICLTGFSVITLFAIMYLLFQEGRRHWPFNPIAIRQIGSDKEKLISNSMTFPNPATISDANLISRLSNPARKRQDSTNEKKKVRFTES</sequence>
<dbReference type="Pfam" id="PF12799">
    <property type="entry name" value="LRR_4"/>
    <property type="match status" value="1"/>
</dbReference>
<dbReference type="Proteomes" id="UP000887577">
    <property type="component" value="Unplaced"/>
</dbReference>
<proteinExistence type="predicted"/>
<protein>
    <submittedName>
        <fullName evidence="7">Uncharacterized protein</fullName>
    </submittedName>
</protein>
<reference evidence="7" key="1">
    <citation type="submission" date="2022-11" db="UniProtKB">
        <authorList>
            <consortium name="WormBaseParasite"/>
        </authorList>
    </citation>
    <scope>IDENTIFICATION</scope>
</reference>
<evidence type="ECO:0000256" key="1">
    <source>
        <dbReference type="ARBA" id="ARBA00022614"/>
    </source>
</evidence>
<feature type="compositionally biased region" description="Basic and acidic residues" evidence="3">
    <location>
        <begin position="589"/>
        <end position="605"/>
    </location>
</feature>
<keyword evidence="6" id="KW-1185">Reference proteome</keyword>
<organism evidence="6 7">
    <name type="scientific">Panagrolaimus superbus</name>
    <dbReference type="NCBI Taxonomy" id="310955"/>
    <lineage>
        <taxon>Eukaryota</taxon>
        <taxon>Metazoa</taxon>
        <taxon>Ecdysozoa</taxon>
        <taxon>Nematoda</taxon>
        <taxon>Chromadorea</taxon>
        <taxon>Rhabditida</taxon>
        <taxon>Tylenchina</taxon>
        <taxon>Panagrolaimomorpha</taxon>
        <taxon>Panagrolaimoidea</taxon>
        <taxon>Panagrolaimidae</taxon>
        <taxon>Panagrolaimus</taxon>
    </lineage>
</organism>
<dbReference type="InterPro" id="IPR032675">
    <property type="entry name" value="LRR_dom_sf"/>
</dbReference>
<dbReference type="SMART" id="SM00369">
    <property type="entry name" value="LRR_TYP"/>
    <property type="match status" value="9"/>
</dbReference>
<evidence type="ECO:0000313" key="6">
    <source>
        <dbReference type="Proteomes" id="UP000887577"/>
    </source>
</evidence>
<feature type="region of interest" description="Disordered" evidence="3">
    <location>
        <begin position="585"/>
        <end position="605"/>
    </location>
</feature>
<keyword evidence="1" id="KW-0433">Leucine-rich repeat</keyword>
<evidence type="ECO:0000256" key="4">
    <source>
        <dbReference type="SAM" id="Phobius"/>
    </source>
</evidence>
<name>A0A914Y142_9BILA</name>
<dbReference type="PROSITE" id="PS51450">
    <property type="entry name" value="LRR"/>
    <property type="match status" value="5"/>
</dbReference>
<dbReference type="FunFam" id="3.80.10.10:FF:001164">
    <property type="entry name" value="GH01279p"/>
    <property type="match status" value="1"/>
</dbReference>
<dbReference type="SUPFAM" id="SSF52058">
    <property type="entry name" value="L domain-like"/>
    <property type="match status" value="1"/>
</dbReference>
<keyword evidence="4" id="KW-0812">Transmembrane</keyword>
<accession>A0A914Y142</accession>
<dbReference type="SMART" id="SM00365">
    <property type="entry name" value="LRR_SD22"/>
    <property type="match status" value="7"/>
</dbReference>
<feature type="transmembrane region" description="Helical" evidence="4">
    <location>
        <begin position="512"/>
        <end position="537"/>
    </location>
</feature>
<evidence type="ECO:0000256" key="2">
    <source>
        <dbReference type="ARBA" id="ARBA00022737"/>
    </source>
</evidence>
<feature type="chain" id="PRO_5037318532" evidence="5">
    <location>
        <begin position="23"/>
        <end position="605"/>
    </location>
</feature>
<dbReference type="PRINTS" id="PR00019">
    <property type="entry name" value="LEURICHRPT"/>
</dbReference>
<evidence type="ECO:0000256" key="3">
    <source>
        <dbReference type="SAM" id="MobiDB-lite"/>
    </source>
</evidence>
<dbReference type="AlphaFoldDB" id="A0A914Y142"/>
<dbReference type="InterPro" id="IPR001611">
    <property type="entry name" value="Leu-rich_rpt"/>
</dbReference>
<dbReference type="WBParaSite" id="PSU_v2.g13169.t1">
    <property type="protein sequence ID" value="PSU_v2.g13169.t1"/>
    <property type="gene ID" value="PSU_v2.g13169"/>
</dbReference>
<evidence type="ECO:0000313" key="7">
    <source>
        <dbReference type="WBParaSite" id="PSU_v2.g13169.t1"/>
    </source>
</evidence>
<dbReference type="PANTHER" id="PTHR24366">
    <property type="entry name" value="IG(IMMUNOGLOBULIN) AND LRR(LEUCINE RICH REPEAT) DOMAINS"/>
    <property type="match status" value="1"/>
</dbReference>
<keyword evidence="4" id="KW-1133">Transmembrane helix</keyword>
<keyword evidence="2" id="KW-0677">Repeat</keyword>
<keyword evidence="5" id="KW-0732">Signal</keyword>